<sequence length="235" mass="26950">MRSEPSPHRSVKPVRLFYVDDSGAERSGIATFSWLELAADHWGSGLRDVLAWRKDLDQRHGIAKQYELHATNFANGRGNPSSRGEGWNRRKLHRSQVVEESLCRLATWEWVGVGTIFSRSGLRRTEYSRERARVYRELVSMLDVRLRRAGELGYILMDGDGTDATYASAHRSLALDGRALMEDPGFLNSHHSQWIQLADMVAYASYQQIVRLPEKEFAWNWRELLNGIDTGLFEV</sequence>
<protein>
    <recommendedName>
        <fullName evidence="3">DUF3800 domain-containing protein</fullName>
    </recommendedName>
</protein>
<dbReference type="EMBL" id="BAAAQY010000011">
    <property type="protein sequence ID" value="GAA2244775.1"/>
    <property type="molecule type" value="Genomic_DNA"/>
</dbReference>
<accession>A0ABN3DYY6</accession>
<proteinExistence type="predicted"/>
<keyword evidence="2" id="KW-1185">Reference proteome</keyword>
<gene>
    <name evidence="1" type="ORF">GCM10009851_32550</name>
</gene>
<dbReference type="Pfam" id="PF12686">
    <property type="entry name" value="DUF3800"/>
    <property type="match status" value="1"/>
</dbReference>
<reference evidence="1 2" key="1">
    <citation type="journal article" date="2019" name="Int. J. Syst. Evol. Microbiol.">
        <title>The Global Catalogue of Microorganisms (GCM) 10K type strain sequencing project: providing services to taxonomists for standard genome sequencing and annotation.</title>
        <authorList>
            <consortium name="The Broad Institute Genomics Platform"/>
            <consortium name="The Broad Institute Genome Sequencing Center for Infectious Disease"/>
            <person name="Wu L."/>
            <person name="Ma J."/>
        </authorList>
    </citation>
    <scope>NUCLEOTIDE SEQUENCE [LARGE SCALE GENOMIC DNA]</scope>
    <source>
        <strain evidence="1 2">JCM 16117</strain>
    </source>
</reference>
<name>A0ABN3DYY6_9MICO</name>
<evidence type="ECO:0008006" key="3">
    <source>
        <dbReference type="Google" id="ProtNLM"/>
    </source>
</evidence>
<evidence type="ECO:0000313" key="2">
    <source>
        <dbReference type="Proteomes" id="UP001500929"/>
    </source>
</evidence>
<dbReference type="InterPro" id="IPR024524">
    <property type="entry name" value="DUF3800"/>
</dbReference>
<evidence type="ECO:0000313" key="1">
    <source>
        <dbReference type="EMBL" id="GAA2244775.1"/>
    </source>
</evidence>
<organism evidence="1 2">
    <name type="scientific">Herbiconiux moechotypicola</name>
    <dbReference type="NCBI Taxonomy" id="637393"/>
    <lineage>
        <taxon>Bacteria</taxon>
        <taxon>Bacillati</taxon>
        <taxon>Actinomycetota</taxon>
        <taxon>Actinomycetes</taxon>
        <taxon>Micrococcales</taxon>
        <taxon>Microbacteriaceae</taxon>
        <taxon>Herbiconiux</taxon>
    </lineage>
</organism>
<dbReference type="Proteomes" id="UP001500929">
    <property type="component" value="Unassembled WGS sequence"/>
</dbReference>
<comment type="caution">
    <text evidence="1">The sequence shown here is derived from an EMBL/GenBank/DDBJ whole genome shotgun (WGS) entry which is preliminary data.</text>
</comment>